<evidence type="ECO:0000256" key="1">
    <source>
        <dbReference type="SAM" id="MobiDB-lite"/>
    </source>
</evidence>
<dbReference type="GO" id="GO:0003677">
    <property type="term" value="F:DNA binding"/>
    <property type="evidence" value="ECO:0007669"/>
    <property type="project" value="InterPro"/>
</dbReference>
<dbReference type="Gene3D" id="4.10.1100.10">
    <property type="entry name" value="Transcription factor, SBP-box domain"/>
    <property type="match status" value="1"/>
</dbReference>
<feature type="domain" description="SBP-type" evidence="2">
    <location>
        <begin position="1"/>
        <end position="71"/>
    </location>
</feature>
<gene>
    <name evidence="3" type="ORF">CHLNCDRAFT_141274</name>
</gene>
<name>E1ZSH9_CHLVA</name>
<protein>
    <recommendedName>
        <fullName evidence="2">SBP-type domain-containing protein</fullName>
    </recommendedName>
</protein>
<feature type="region of interest" description="Disordered" evidence="1">
    <location>
        <begin position="65"/>
        <end position="140"/>
    </location>
</feature>
<dbReference type="RefSeq" id="XP_005843350.1">
    <property type="nucleotide sequence ID" value="XM_005843288.1"/>
</dbReference>
<keyword evidence="4" id="KW-1185">Reference proteome</keyword>
<dbReference type="KEGG" id="cvr:CHLNCDRAFT_141274"/>
<dbReference type="Pfam" id="PF03110">
    <property type="entry name" value="SBP"/>
    <property type="match status" value="1"/>
</dbReference>
<evidence type="ECO:0000313" key="4">
    <source>
        <dbReference type="Proteomes" id="UP000008141"/>
    </source>
</evidence>
<dbReference type="InterPro" id="IPR036893">
    <property type="entry name" value="SBP_sf"/>
</dbReference>
<proteinExistence type="predicted"/>
<accession>E1ZSH9</accession>
<evidence type="ECO:0000313" key="3">
    <source>
        <dbReference type="EMBL" id="EFN51248.1"/>
    </source>
</evidence>
<dbReference type="EMBL" id="GL433866">
    <property type="protein sequence ID" value="EFN51248.1"/>
    <property type="molecule type" value="Genomic_DNA"/>
</dbReference>
<dbReference type="SUPFAM" id="SSF103612">
    <property type="entry name" value="SBT domain"/>
    <property type="match status" value="1"/>
</dbReference>
<dbReference type="InterPro" id="IPR004333">
    <property type="entry name" value="SBP_dom"/>
</dbReference>
<reference evidence="3 4" key="1">
    <citation type="journal article" date="2010" name="Plant Cell">
        <title>The Chlorella variabilis NC64A genome reveals adaptation to photosymbiosis, coevolution with viruses, and cryptic sex.</title>
        <authorList>
            <person name="Blanc G."/>
            <person name="Duncan G."/>
            <person name="Agarkova I."/>
            <person name="Borodovsky M."/>
            <person name="Gurnon J."/>
            <person name="Kuo A."/>
            <person name="Lindquist E."/>
            <person name="Lucas S."/>
            <person name="Pangilinan J."/>
            <person name="Polle J."/>
            <person name="Salamov A."/>
            <person name="Terry A."/>
            <person name="Yamada T."/>
            <person name="Dunigan D.D."/>
            <person name="Grigoriev I.V."/>
            <person name="Claverie J.M."/>
            <person name="Van Etten J.L."/>
        </authorList>
    </citation>
    <scope>NUCLEOTIDE SEQUENCE [LARGE SCALE GENOMIC DNA]</scope>
    <source>
        <strain evidence="3 4">NC64A</strain>
    </source>
</reference>
<dbReference type="GO" id="GO:0005634">
    <property type="term" value="C:nucleus"/>
    <property type="evidence" value="ECO:0007669"/>
    <property type="project" value="InterPro"/>
</dbReference>
<evidence type="ECO:0000259" key="2">
    <source>
        <dbReference type="PROSITE" id="PS51141"/>
    </source>
</evidence>
<dbReference type="OrthoDB" id="1428121at2759"/>
<organism evidence="4">
    <name type="scientific">Chlorella variabilis</name>
    <name type="common">Green alga</name>
    <dbReference type="NCBI Taxonomy" id="554065"/>
    <lineage>
        <taxon>Eukaryota</taxon>
        <taxon>Viridiplantae</taxon>
        <taxon>Chlorophyta</taxon>
        <taxon>core chlorophytes</taxon>
        <taxon>Trebouxiophyceae</taxon>
        <taxon>Chlorellales</taxon>
        <taxon>Chlorellaceae</taxon>
        <taxon>Chlorella clade</taxon>
        <taxon>Chlorella</taxon>
    </lineage>
</organism>
<dbReference type="GeneID" id="17350698"/>
<dbReference type="Proteomes" id="UP000008141">
    <property type="component" value="Unassembled WGS sequence"/>
</dbReference>
<sequence>MACHRAQEEDKRSTHRICPDHRRVPRVVAADGSVWRYCLQCTKAHTIDEFSGDRRSCQASLLLRRQRSKREREAEDQDWSGSEGGVEKRQRQQGSSGSKARRQPATGTRQAGPEQRPALEPSRSVSPPHAGSPPPPPKVVVLYMPSQQQVPQAWPAQAVPQPSRVNLPADDVSSLPEEEAVLLKGLGALGQGPTSAELLCIARELGLLGSLDQQQQLLPAQLPWQPAAPALAQPPHMPPAQGVLLPPIWPALHMPLPLQHWAW</sequence>
<dbReference type="InParanoid" id="E1ZSH9"/>
<dbReference type="PROSITE" id="PS51141">
    <property type="entry name" value="ZF_SBP"/>
    <property type="match status" value="1"/>
</dbReference>
<dbReference type="AlphaFoldDB" id="E1ZSH9"/>